<evidence type="ECO:0000313" key="2">
    <source>
        <dbReference type="EMBL" id="NBE06536.1"/>
    </source>
</evidence>
<dbReference type="PANTHER" id="PTHR34980">
    <property type="entry name" value="INNER MEMBRANE PROTEIN-RELATED-RELATED"/>
    <property type="match status" value="1"/>
</dbReference>
<keyword evidence="1" id="KW-1133">Transmembrane helix</keyword>
<reference evidence="3" key="1">
    <citation type="submission" date="2020-01" db="EMBL/GenBank/DDBJ databases">
        <title>Sphingomonas sp. strain CSW-10.</title>
        <authorList>
            <person name="Chen W.-M."/>
        </authorList>
    </citation>
    <scope>NUCLEOTIDE SEQUENCE [LARGE SCALE GENOMIC DNA]</scope>
    <source>
        <strain evidence="3">CCP-1</strain>
    </source>
</reference>
<evidence type="ECO:0000313" key="3">
    <source>
        <dbReference type="Proteomes" id="UP001517376"/>
    </source>
</evidence>
<comment type="caution">
    <text evidence="2">The sequence shown here is derived from an EMBL/GenBank/DDBJ whole genome shotgun (WGS) entry which is preliminary data.</text>
</comment>
<name>A0ABW9Y324_9RHOB</name>
<dbReference type="RefSeq" id="WP_161765526.1">
    <property type="nucleotide sequence ID" value="NZ_JAAATW010000001.1"/>
</dbReference>
<evidence type="ECO:0000256" key="1">
    <source>
        <dbReference type="SAM" id="Phobius"/>
    </source>
</evidence>
<keyword evidence="3" id="KW-1185">Reference proteome</keyword>
<proteinExistence type="predicted"/>
<dbReference type="Pfam" id="PF05656">
    <property type="entry name" value="DUF805"/>
    <property type="match status" value="1"/>
</dbReference>
<keyword evidence="1" id="KW-0472">Membrane</keyword>
<organism evidence="2 3">
    <name type="scientific">Paragemmobacter ruber</name>
    <dbReference type="NCBI Taxonomy" id="1985673"/>
    <lineage>
        <taxon>Bacteria</taxon>
        <taxon>Pseudomonadati</taxon>
        <taxon>Pseudomonadota</taxon>
        <taxon>Alphaproteobacteria</taxon>
        <taxon>Rhodobacterales</taxon>
        <taxon>Paracoccaceae</taxon>
        <taxon>Paragemmobacter</taxon>
    </lineage>
</organism>
<protein>
    <submittedName>
        <fullName evidence="2">DUF805 domain-containing protein</fullName>
    </submittedName>
</protein>
<dbReference type="EMBL" id="JAAATW010000001">
    <property type="protein sequence ID" value="NBE06536.1"/>
    <property type="molecule type" value="Genomic_DNA"/>
</dbReference>
<dbReference type="PANTHER" id="PTHR34980:SF2">
    <property type="entry name" value="INNER MEMBRANE PROTEIN YHAH-RELATED"/>
    <property type="match status" value="1"/>
</dbReference>
<keyword evidence="1" id="KW-0812">Transmembrane</keyword>
<gene>
    <name evidence="2" type="ORF">GU920_03255</name>
</gene>
<feature type="transmembrane region" description="Helical" evidence="1">
    <location>
        <begin position="26"/>
        <end position="48"/>
    </location>
</feature>
<feature type="transmembrane region" description="Helical" evidence="1">
    <location>
        <begin position="104"/>
        <end position="126"/>
    </location>
</feature>
<sequence>MGPSQALRTSLRNAFRYSGRATRSEFWWLVLAAVLVTGAASALDRILWPDLSAHFWLNFGDEAARVTAGFVASPLNTIAAICCLVLIAAAMVRRLHDAGLSGKLALVPLLAVCLVVAIIALSIFVFPDAGASQPVMICLLILITSLLLMVAWLCRRSDPHQNRYGPPPFEVTK</sequence>
<dbReference type="Proteomes" id="UP001517376">
    <property type="component" value="Unassembled WGS sequence"/>
</dbReference>
<dbReference type="InterPro" id="IPR008523">
    <property type="entry name" value="DUF805"/>
</dbReference>
<feature type="transmembrane region" description="Helical" evidence="1">
    <location>
        <begin position="68"/>
        <end position="92"/>
    </location>
</feature>
<accession>A0ABW9Y324</accession>
<feature type="transmembrane region" description="Helical" evidence="1">
    <location>
        <begin position="132"/>
        <end position="154"/>
    </location>
</feature>